<evidence type="ECO:0000313" key="8">
    <source>
        <dbReference type="EMBL" id="EGD83245.1"/>
    </source>
</evidence>
<proteinExistence type="inferred from homology"/>
<evidence type="ECO:0000256" key="4">
    <source>
        <dbReference type="ARBA" id="ARBA00023128"/>
    </source>
</evidence>
<dbReference type="RefSeq" id="XP_004995609.1">
    <property type="nucleotide sequence ID" value="XM_004995552.1"/>
</dbReference>
<evidence type="ECO:0000256" key="7">
    <source>
        <dbReference type="ARBA" id="ARBA00035179"/>
    </source>
</evidence>
<dbReference type="STRING" id="946362.F2U5M9"/>
<keyword evidence="4" id="KW-0496">Mitochondrion</keyword>
<dbReference type="Proteomes" id="UP000007799">
    <property type="component" value="Unassembled WGS sequence"/>
</dbReference>
<dbReference type="GeneID" id="16076189"/>
<gene>
    <name evidence="8" type="ORF">PTSG_03876</name>
</gene>
<reference evidence="8" key="1">
    <citation type="submission" date="2009-08" db="EMBL/GenBank/DDBJ databases">
        <title>Annotation of Salpingoeca rosetta.</title>
        <authorList>
            <consortium name="The Broad Institute Genome Sequencing Platform"/>
            <person name="Russ C."/>
            <person name="Cuomo C."/>
            <person name="Burger G."/>
            <person name="Gray M.W."/>
            <person name="Holland P.W.H."/>
            <person name="King N."/>
            <person name="Lang F.B.F."/>
            <person name="Roger A.J."/>
            <person name="Ruiz-Trillo I."/>
            <person name="Young S.K."/>
            <person name="Zeng Q."/>
            <person name="Gargeya S."/>
            <person name="Alvarado L."/>
            <person name="Berlin A."/>
            <person name="Chapman S.B."/>
            <person name="Chen Z."/>
            <person name="Freedman E."/>
            <person name="Gellesch M."/>
            <person name="Goldberg J."/>
            <person name="Griggs A."/>
            <person name="Gujja S."/>
            <person name="Heilman E."/>
            <person name="Heiman D."/>
            <person name="Howarth C."/>
            <person name="Mehta T."/>
            <person name="Neiman D."/>
            <person name="Pearson M."/>
            <person name="Roberts A."/>
            <person name="Saif S."/>
            <person name="Shea T."/>
            <person name="Shenoy N."/>
            <person name="Sisk P."/>
            <person name="Stolte C."/>
            <person name="Sykes S."/>
            <person name="White J."/>
            <person name="Yandava C."/>
            <person name="Haas B."/>
            <person name="Nusbaum C."/>
            <person name="Birren B."/>
        </authorList>
    </citation>
    <scope>NUCLEOTIDE SEQUENCE [LARGE SCALE GENOMIC DNA]</scope>
    <source>
        <strain evidence="8">ATCC 50818</strain>
    </source>
</reference>
<accession>F2U5M9</accession>
<dbReference type="GO" id="GO:0003735">
    <property type="term" value="F:structural constituent of ribosome"/>
    <property type="evidence" value="ECO:0007669"/>
    <property type="project" value="TreeGrafter"/>
</dbReference>
<evidence type="ECO:0000256" key="1">
    <source>
        <dbReference type="ARBA" id="ARBA00004173"/>
    </source>
</evidence>
<sequence>MAMMLLRRMRVTLARPLLWQHARRTMAAKALPTTCPGANINEGGEDPELKPDDQYPEWLWSLAEAPKTSADFDASDKYHWRKRGKEHCKDDNTLRKQGAR</sequence>
<dbReference type="AlphaFoldDB" id="F2U5M9"/>
<evidence type="ECO:0000256" key="5">
    <source>
        <dbReference type="ARBA" id="ARBA00023274"/>
    </source>
</evidence>
<dbReference type="InParanoid" id="F2U5M9"/>
<dbReference type="Pfam" id="PF08561">
    <property type="entry name" value="Ribosomal_L37"/>
    <property type="match status" value="1"/>
</dbReference>
<dbReference type="KEGG" id="sre:PTSG_03876"/>
<evidence type="ECO:0000313" key="9">
    <source>
        <dbReference type="Proteomes" id="UP000007799"/>
    </source>
</evidence>
<dbReference type="EMBL" id="GL832962">
    <property type="protein sequence ID" value="EGD83245.1"/>
    <property type="molecule type" value="Genomic_DNA"/>
</dbReference>
<keyword evidence="2" id="KW-0809">Transit peptide</keyword>
<dbReference type="PANTHER" id="PTHR28595">
    <property type="entry name" value="39S RIBOSOMAL PROTEIN L54, MITOCHONDRIAL"/>
    <property type="match status" value="1"/>
</dbReference>
<evidence type="ECO:0000256" key="6">
    <source>
        <dbReference type="ARBA" id="ARBA00033752"/>
    </source>
</evidence>
<keyword evidence="3" id="KW-0689">Ribosomal protein</keyword>
<organism evidence="9">
    <name type="scientific">Salpingoeca rosetta (strain ATCC 50818 / BSB-021)</name>
    <dbReference type="NCBI Taxonomy" id="946362"/>
    <lineage>
        <taxon>Eukaryota</taxon>
        <taxon>Choanoflagellata</taxon>
        <taxon>Craspedida</taxon>
        <taxon>Salpingoecidae</taxon>
        <taxon>Salpingoeca</taxon>
    </lineage>
</organism>
<keyword evidence="9" id="KW-1185">Reference proteome</keyword>
<dbReference type="PANTHER" id="PTHR28595:SF1">
    <property type="entry name" value="LARGE RIBOSOMAL SUBUNIT PROTEIN ML54"/>
    <property type="match status" value="1"/>
</dbReference>
<name>F2U5M9_SALR5</name>
<dbReference type="GO" id="GO:0005762">
    <property type="term" value="C:mitochondrial large ribosomal subunit"/>
    <property type="evidence" value="ECO:0007669"/>
    <property type="project" value="TreeGrafter"/>
</dbReference>
<protein>
    <recommendedName>
        <fullName evidence="7">Large ribosomal subunit protein mL54</fullName>
    </recommendedName>
</protein>
<comment type="subcellular location">
    <subcellularLocation>
        <location evidence="1">Mitochondrion</location>
    </subcellularLocation>
</comment>
<dbReference type="InterPro" id="IPR013870">
    <property type="entry name" value="Ribosomal_mL54"/>
</dbReference>
<comment type="similarity">
    <text evidence="6">Belongs to the mitochondrion-specific ribosomal protein mL54 family.</text>
</comment>
<dbReference type="OMA" id="DVCAGAN"/>
<keyword evidence="5" id="KW-0687">Ribonucleoprotein</keyword>
<evidence type="ECO:0000256" key="2">
    <source>
        <dbReference type="ARBA" id="ARBA00022946"/>
    </source>
</evidence>
<dbReference type="OrthoDB" id="10252718at2759"/>
<evidence type="ECO:0000256" key="3">
    <source>
        <dbReference type="ARBA" id="ARBA00022980"/>
    </source>
</evidence>